<protein>
    <submittedName>
        <fullName evidence="1">Uncharacterized protein</fullName>
    </submittedName>
</protein>
<accession>A0A1E1IWF7</accession>
<sequence length="70" mass="8087">MKAIFIQKKCCSFLFRYYVPEFYGAAHLFPQLYHSTLLTLLYYLPLSSWFPTSASVNYSPSCKRCGAANM</sequence>
<proteinExistence type="predicted"/>
<reference evidence="1" key="1">
    <citation type="submission" date="2012-08" db="EMBL/GenBank/DDBJ databases">
        <title>Comparative genomics of metastatic and non-metastatic Leishmania guyanensis provides insights into polygenic factors involved in Leishmania RNA virus infection.</title>
        <authorList>
            <person name="Smith D."/>
            <person name="Hertz-Fowler C."/>
            <person name="Martin R."/>
            <person name="Dickens N."/>
            <person name="Fasel N."/>
            <person name="Falquet L."/>
            <person name="Beverley S."/>
            <person name="Zangger H."/>
            <person name="Calderon-Copete S."/>
            <person name="Mottram J."/>
            <person name="Xenarios I."/>
        </authorList>
    </citation>
    <scope>NUCLEOTIDE SEQUENCE</scope>
    <source>
        <strain evidence="1">MHOM/BR/75/M4147/SSU:IR2SAT-LUC</strain>
    </source>
</reference>
<evidence type="ECO:0000313" key="1">
    <source>
        <dbReference type="EMBL" id="CCM15612.1"/>
    </source>
</evidence>
<gene>
    <name evidence="1" type="primary">LgM4147LRVhigh.22.01031.00470</name>
    <name evidence="1" type="ORF">BN36_2231200</name>
</gene>
<name>A0A1E1IWF7_LEIGU</name>
<dbReference type="EMBL" id="CALQ01000885">
    <property type="protein sequence ID" value="CCM15612.1"/>
    <property type="molecule type" value="Genomic_DNA"/>
</dbReference>
<organism evidence="1">
    <name type="scientific">Leishmania guyanensis</name>
    <dbReference type="NCBI Taxonomy" id="5670"/>
    <lineage>
        <taxon>Eukaryota</taxon>
        <taxon>Discoba</taxon>
        <taxon>Euglenozoa</taxon>
        <taxon>Kinetoplastea</taxon>
        <taxon>Metakinetoplastina</taxon>
        <taxon>Trypanosomatida</taxon>
        <taxon>Trypanosomatidae</taxon>
        <taxon>Leishmaniinae</taxon>
        <taxon>Leishmania</taxon>
        <taxon>Leishmania guyanensis species complex</taxon>
    </lineage>
</organism>
<dbReference type="AlphaFoldDB" id="A0A1E1IWF7"/>